<evidence type="ECO:0000313" key="2">
    <source>
        <dbReference type="EMBL" id="KAG0539991.1"/>
    </source>
</evidence>
<feature type="region of interest" description="Disordered" evidence="1">
    <location>
        <begin position="264"/>
        <end position="283"/>
    </location>
</feature>
<feature type="region of interest" description="Disordered" evidence="1">
    <location>
        <begin position="163"/>
        <end position="214"/>
    </location>
</feature>
<gene>
    <name evidence="2" type="ORF">BDA96_03G370200</name>
</gene>
<feature type="compositionally biased region" description="Basic residues" evidence="1">
    <location>
        <begin position="185"/>
        <end position="196"/>
    </location>
</feature>
<reference evidence="2" key="2">
    <citation type="submission" date="2020-10" db="EMBL/GenBank/DDBJ databases">
        <authorList>
            <person name="Cooper E.A."/>
            <person name="Brenton Z.W."/>
            <person name="Flinn B.S."/>
            <person name="Jenkins J."/>
            <person name="Shu S."/>
            <person name="Flowers D."/>
            <person name="Luo F."/>
            <person name="Wang Y."/>
            <person name="Xia P."/>
            <person name="Barry K."/>
            <person name="Daum C."/>
            <person name="Lipzen A."/>
            <person name="Yoshinaga Y."/>
            <person name="Schmutz J."/>
            <person name="Saski C."/>
            <person name="Vermerris W."/>
            <person name="Kresovich S."/>
        </authorList>
    </citation>
    <scope>NUCLEOTIDE SEQUENCE</scope>
</reference>
<proteinExistence type="predicted"/>
<reference evidence="2" key="1">
    <citation type="journal article" date="2019" name="BMC Genomics">
        <title>A new reference genome for Sorghum bicolor reveals high levels of sequence similarity between sweet and grain genotypes: implications for the genetics of sugar metabolism.</title>
        <authorList>
            <person name="Cooper E.A."/>
            <person name="Brenton Z.W."/>
            <person name="Flinn B.S."/>
            <person name="Jenkins J."/>
            <person name="Shu S."/>
            <person name="Flowers D."/>
            <person name="Luo F."/>
            <person name="Wang Y."/>
            <person name="Xia P."/>
            <person name="Barry K."/>
            <person name="Daum C."/>
            <person name="Lipzen A."/>
            <person name="Yoshinaga Y."/>
            <person name="Schmutz J."/>
            <person name="Saski C."/>
            <person name="Vermerris W."/>
            <person name="Kresovich S."/>
        </authorList>
    </citation>
    <scope>NUCLEOTIDE SEQUENCE</scope>
</reference>
<dbReference type="Pfam" id="PF05097">
    <property type="entry name" value="DUF688"/>
    <property type="match status" value="1"/>
</dbReference>
<comment type="caution">
    <text evidence="2">The sequence shown here is derived from an EMBL/GenBank/DDBJ whole genome shotgun (WGS) entry which is preliminary data.</text>
</comment>
<feature type="compositionally biased region" description="Basic and acidic residues" evidence="1">
    <location>
        <begin position="312"/>
        <end position="321"/>
    </location>
</feature>
<dbReference type="InterPro" id="IPR007789">
    <property type="entry name" value="DUF688"/>
</dbReference>
<feature type="compositionally biased region" description="Basic and acidic residues" evidence="1">
    <location>
        <begin position="197"/>
        <end position="207"/>
    </location>
</feature>
<evidence type="ECO:0000256" key="1">
    <source>
        <dbReference type="SAM" id="MobiDB-lite"/>
    </source>
</evidence>
<feature type="compositionally biased region" description="Basic and acidic residues" evidence="1">
    <location>
        <begin position="126"/>
        <end position="137"/>
    </location>
</feature>
<organism evidence="2 3">
    <name type="scientific">Sorghum bicolor</name>
    <name type="common">Sorghum</name>
    <name type="synonym">Sorghum vulgare</name>
    <dbReference type="NCBI Taxonomy" id="4558"/>
    <lineage>
        <taxon>Eukaryota</taxon>
        <taxon>Viridiplantae</taxon>
        <taxon>Streptophyta</taxon>
        <taxon>Embryophyta</taxon>
        <taxon>Tracheophyta</taxon>
        <taxon>Spermatophyta</taxon>
        <taxon>Magnoliopsida</taxon>
        <taxon>Liliopsida</taxon>
        <taxon>Poales</taxon>
        <taxon>Poaceae</taxon>
        <taxon>PACMAD clade</taxon>
        <taxon>Panicoideae</taxon>
        <taxon>Andropogonodae</taxon>
        <taxon>Andropogoneae</taxon>
        <taxon>Sorghinae</taxon>
        <taxon>Sorghum</taxon>
    </lineage>
</organism>
<accession>A0A921RIH9</accession>
<dbReference type="PANTHER" id="PTHR35829">
    <property type="entry name" value="OS05G0470900 PROTEIN"/>
    <property type="match status" value="1"/>
</dbReference>
<name>A0A921RIH9_SORBI</name>
<feature type="compositionally biased region" description="Pro residues" evidence="1">
    <location>
        <begin position="20"/>
        <end position="34"/>
    </location>
</feature>
<feature type="compositionally biased region" description="Basic and acidic residues" evidence="1">
    <location>
        <begin position="1"/>
        <end position="16"/>
    </location>
</feature>
<dbReference type="Proteomes" id="UP000807115">
    <property type="component" value="Chromosome 3"/>
</dbReference>
<dbReference type="AlphaFoldDB" id="A0A921RIH9"/>
<feature type="compositionally biased region" description="Pro residues" evidence="1">
    <location>
        <begin position="89"/>
        <end position="98"/>
    </location>
</feature>
<dbReference type="EMBL" id="CM027682">
    <property type="protein sequence ID" value="KAG0539991.1"/>
    <property type="molecule type" value="Genomic_DNA"/>
</dbReference>
<feature type="compositionally biased region" description="Polar residues" evidence="1">
    <location>
        <begin position="56"/>
        <end position="66"/>
    </location>
</feature>
<protein>
    <submittedName>
        <fullName evidence="2">Uncharacterized protein</fullName>
    </submittedName>
</protein>
<dbReference type="PANTHER" id="PTHR35829:SF2">
    <property type="entry name" value="OS01G0829600 PROTEIN"/>
    <property type="match status" value="1"/>
</dbReference>
<sequence>MDHIITKRATESDRNNADGQPPPPPPLLDSPLPTPRRSCVSVEALRTRCRRDASPLRTQVPFSWESSPGVPKNSACGRDDMHKKAQAMMPPPPRPPPGRLLQPYLARNLYYGNTSEASSDDDDDDRSFSDALDRISSPERTGSFDRVTSKRFEDIFVGRTSSFAKDRTRTRHPGAEATDSSASGRHPRQPRRGSTRRGHDEDRDRRWTPRIVNDSVPMQLMQRIKMDADAEEMTPRACGLMVFFPWSAKPAVCGFRSPAAQHATTTTRARAEVPSPSHSRRVTTTLRDVIKEDSQADSSDMPPPPPRGEKKRGRDRDDLPSRRWGVSSLLDTSKKYCTDARKALSKLSIGLGADGGSPRISGENRSGKLHGGFSSTPATPPAKLTQLKANRN</sequence>
<feature type="region of interest" description="Disordered" evidence="1">
    <location>
        <begin position="291"/>
        <end position="325"/>
    </location>
</feature>
<dbReference type="KEGG" id="sbi:8057744"/>
<evidence type="ECO:0000313" key="3">
    <source>
        <dbReference type="Proteomes" id="UP000807115"/>
    </source>
</evidence>
<feature type="region of interest" description="Disordered" evidence="1">
    <location>
        <begin position="1"/>
        <end position="142"/>
    </location>
</feature>
<feature type="region of interest" description="Disordered" evidence="1">
    <location>
        <begin position="347"/>
        <end position="392"/>
    </location>
</feature>
<dbReference type="OrthoDB" id="767768at2759"/>